<dbReference type="InterPro" id="IPR006175">
    <property type="entry name" value="YjgF/YER057c/UK114"/>
</dbReference>
<dbReference type="SUPFAM" id="SSF55298">
    <property type="entry name" value="YjgF-like"/>
    <property type="match status" value="1"/>
</dbReference>
<dbReference type="OrthoDB" id="309640at2759"/>
<dbReference type="PANTHER" id="PTHR11803">
    <property type="entry name" value="2-IMINOBUTANOATE/2-IMINOPROPANOATE DEAMINASE RIDA"/>
    <property type="match status" value="1"/>
</dbReference>
<evidence type="ECO:0000313" key="3">
    <source>
        <dbReference type="Proteomes" id="UP000789342"/>
    </source>
</evidence>
<dbReference type="GO" id="GO:0019239">
    <property type="term" value="F:deaminase activity"/>
    <property type="evidence" value="ECO:0007669"/>
    <property type="project" value="TreeGrafter"/>
</dbReference>
<dbReference type="Gene3D" id="3.30.1330.40">
    <property type="entry name" value="RutC-like"/>
    <property type="match status" value="1"/>
</dbReference>
<organism evidence="2 3">
    <name type="scientific">Acaulospora morrowiae</name>
    <dbReference type="NCBI Taxonomy" id="94023"/>
    <lineage>
        <taxon>Eukaryota</taxon>
        <taxon>Fungi</taxon>
        <taxon>Fungi incertae sedis</taxon>
        <taxon>Mucoromycota</taxon>
        <taxon>Glomeromycotina</taxon>
        <taxon>Glomeromycetes</taxon>
        <taxon>Diversisporales</taxon>
        <taxon>Acaulosporaceae</taxon>
        <taxon>Acaulospora</taxon>
    </lineage>
</organism>
<dbReference type="PANTHER" id="PTHR11803:SF58">
    <property type="entry name" value="PROTEIN HMF1-RELATED"/>
    <property type="match status" value="1"/>
</dbReference>
<dbReference type="Pfam" id="PF01042">
    <property type="entry name" value="Ribonuc_L-PSP"/>
    <property type="match status" value="1"/>
</dbReference>
<dbReference type="GO" id="GO:0005829">
    <property type="term" value="C:cytosol"/>
    <property type="evidence" value="ECO:0007669"/>
    <property type="project" value="TreeGrafter"/>
</dbReference>
<dbReference type="EMBL" id="CAJVPV010013146">
    <property type="protein sequence ID" value="CAG8675346.1"/>
    <property type="molecule type" value="Genomic_DNA"/>
</dbReference>
<feature type="non-terminal residue" evidence="2">
    <location>
        <position position="189"/>
    </location>
</feature>
<name>A0A9N9EEM2_9GLOM</name>
<dbReference type="Proteomes" id="UP000789342">
    <property type="component" value="Unassembled WGS sequence"/>
</dbReference>
<dbReference type="CDD" id="cd00448">
    <property type="entry name" value="YjgF_YER057c_UK114_family"/>
    <property type="match status" value="1"/>
</dbReference>
<comment type="caution">
    <text evidence="2">The sequence shown here is derived from an EMBL/GenBank/DDBJ whole genome shotgun (WGS) entry which is preliminary data.</text>
</comment>
<dbReference type="NCBIfam" id="TIGR00004">
    <property type="entry name" value="Rid family detoxifying hydrolase"/>
    <property type="match status" value="1"/>
</dbReference>
<evidence type="ECO:0000313" key="2">
    <source>
        <dbReference type="EMBL" id="CAG8675346.1"/>
    </source>
</evidence>
<comment type="similarity">
    <text evidence="1">Belongs to the RutC family.</text>
</comment>
<dbReference type="PROSITE" id="PS01094">
    <property type="entry name" value="UPF0076"/>
    <property type="match status" value="1"/>
</dbReference>
<gene>
    <name evidence="2" type="ORF">AMORRO_LOCUS11002</name>
</gene>
<dbReference type="FunFam" id="3.30.1330.40:FF:000001">
    <property type="entry name" value="L-PSP family endoribonuclease"/>
    <property type="match status" value="1"/>
</dbReference>
<dbReference type="InterPro" id="IPR035959">
    <property type="entry name" value="RutC-like_sf"/>
</dbReference>
<dbReference type="InterPro" id="IPR006056">
    <property type="entry name" value="RidA"/>
</dbReference>
<keyword evidence="3" id="KW-1185">Reference proteome</keyword>
<proteinExistence type="inferred from homology"/>
<sequence length="189" mass="20925">DPTNSVQVVRHRFVLDEKIVLRQCMSDHVWNMEAGHVKFSRVRQILDVVLSLSFSLYRQKMSTIRAIKTDKSPAAVGPYSQAIVANGFVFTSGQLPINPETKSIVGDDVKEQVRQTLRNVSNVLQAANSSLSRAVKINVYIKDMDDFAAVNDAYAEILGDARPARACIEAARLPKDVKVEIDAVAIVNE</sequence>
<dbReference type="AlphaFoldDB" id="A0A9N9EEM2"/>
<dbReference type="InterPro" id="IPR019897">
    <property type="entry name" value="RidA_CS"/>
</dbReference>
<reference evidence="2" key="1">
    <citation type="submission" date="2021-06" db="EMBL/GenBank/DDBJ databases">
        <authorList>
            <person name="Kallberg Y."/>
            <person name="Tangrot J."/>
            <person name="Rosling A."/>
        </authorList>
    </citation>
    <scope>NUCLEOTIDE SEQUENCE</scope>
    <source>
        <strain evidence="2">CL551</strain>
    </source>
</reference>
<protein>
    <submittedName>
        <fullName evidence="2">14273_t:CDS:1</fullName>
    </submittedName>
</protein>
<dbReference type="GO" id="GO:0005739">
    <property type="term" value="C:mitochondrion"/>
    <property type="evidence" value="ECO:0007669"/>
    <property type="project" value="TreeGrafter"/>
</dbReference>
<accession>A0A9N9EEM2</accession>
<evidence type="ECO:0000256" key="1">
    <source>
        <dbReference type="ARBA" id="ARBA00010552"/>
    </source>
</evidence>